<gene>
    <name evidence="1" type="ORF">IV417_02300</name>
</gene>
<reference evidence="1 2" key="1">
    <citation type="journal article" date="2021" name="Arch. Microbiol.">
        <title>Harenicola maris gen. nov., sp. nov. isolated from the Sea of Japan shallow sediments.</title>
        <authorList>
            <person name="Romanenko L.A."/>
            <person name="Kurilenko V.V."/>
            <person name="Chernysheva N.Y."/>
            <person name="Tekutyeva L.A."/>
            <person name="Velansky P.V."/>
            <person name="Svetashev V.I."/>
            <person name="Isaeva M.P."/>
        </authorList>
    </citation>
    <scope>NUCLEOTIDE SEQUENCE [LARGE SCALE GENOMIC DNA]</scope>
    <source>
        <strain evidence="1 2">KMM 3653</strain>
    </source>
</reference>
<organism evidence="1 2">
    <name type="scientific">Harenicola maris</name>
    <dbReference type="NCBI Taxonomy" id="2841044"/>
    <lineage>
        <taxon>Bacteria</taxon>
        <taxon>Pseudomonadati</taxon>
        <taxon>Pseudomonadota</taxon>
        <taxon>Alphaproteobacteria</taxon>
        <taxon>Rhodobacterales</taxon>
        <taxon>Paracoccaceae</taxon>
        <taxon>Harenicola</taxon>
    </lineage>
</organism>
<protein>
    <recommendedName>
        <fullName evidence="3">SARP family transcriptional regulator</fullName>
    </recommendedName>
</protein>
<keyword evidence="2" id="KW-1185">Reference proteome</keyword>
<dbReference type="InterPro" id="IPR036388">
    <property type="entry name" value="WH-like_DNA-bd_sf"/>
</dbReference>
<dbReference type="SUPFAM" id="SSF48452">
    <property type="entry name" value="TPR-like"/>
    <property type="match status" value="1"/>
</dbReference>
<evidence type="ECO:0000313" key="2">
    <source>
        <dbReference type="Proteomes" id="UP001315686"/>
    </source>
</evidence>
<dbReference type="GO" id="GO:0006355">
    <property type="term" value="P:regulation of DNA-templated transcription"/>
    <property type="evidence" value="ECO:0007669"/>
    <property type="project" value="InterPro"/>
</dbReference>
<dbReference type="AlphaFoldDB" id="A0AAP2CMD1"/>
<comment type="caution">
    <text evidence="1">The sequence shown here is derived from an EMBL/GenBank/DDBJ whole genome shotgun (WGS) entry which is preliminary data.</text>
</comment>
<evidence type="ECO:0000313" key="1">
    <source>
        <dbReference type="EMBL" id="MBT0956205.1"/>
    </source>
</evidence>
<name>A0AAP2CMD1_9RHOB</name>
<dbReference type="EMBL" id="JADQAZ010000001">
    <property type="protein sequence ID" value="MBT0956205.1"/>
    <property type="molecule type" value="Genomic_DNA"/>
</dbReference>
<dbReference type="InterPro" id="IPR011990">
    <property type="entry name" value="TPR-like_helical_dom_sf"/>
</dbReference>
<dbReference type="Gene3D" id="1.10.10.10">
    <property type="entry name" value="Winged helix-like DNA-binding domain superfamily/Winged helix DNA-binding domain"/>
    <property type="match status" value="1"/>
</dbReference>
<dbReference type="InterPro" id="IPR016032">
    <property type="entry name" value="Sig_transdc_resp-reg_C-effctor"/>
</dbReference>
<dbReference type="GO" id="GO:0003677">
    <property type="term" value="F:DNA binding"/>
    <property type="evidence" value="ECO:0007669"/>
    <property type="project" value="InterPro"/>
</dbReference>
<dbReference type="Gene3D" id="1.25.40.10">
    <property type="entry name" value="Tetratricopeptide repeat domain"/>
    <property type="match status" value="1"/>
</dbReference>
<dbReference type="RefSeq" id="WP_327792414.1">
    <property type="nucleotide sequence ID" value="NZ_JADQAZ010000001.1"/>
</dbReference>
<proteinExistence type="predicted"/>
<dbReference type="Proteomes" id="UP001315686">
    <property type="component" value="Unassembled WGS sequence"/>
</dbReference>
<sequence length="542" mass="58842">MCVRDAEGTDVTPRGARARALIAILALSRNMTRSRRWIESTLWSSRDPKQAGASLRQTLSEIRRSFGEAKGVLLADRSSVSFDTSAVFVDLLEGRADAATGEELLEGLEINDPAYSEWLRSVRSACRPEAAPLVAQTPMSGMEAEAQSPAQPAPSEVAAQQARLIVAPDTSGNRTEDAIAHALGRQIARSVLDHVPVEISVASNMPKLSHRAATSDICLAPLVLDHGKTSMVSVELSDSPQGNLLWSEALTLDVSGPPILTAPDVIASANEAAEQIARQVVLINSGEGTLDQSLAKLDLGITETFSMEADRMRRADGLFAAVEDPRAKGLAAAWRSLLATMQVVERTAPDPVLRRAEAEAYLIEAMEVRPANATVLAVASQIINLLALPGYDALAMAQAAVRLSRWNPMAKLALGLAQMRKGDIVEAHRTIEMSRAYASRLRNKHWWDMCYSLAALATGRIDDAISAAESALVFHPQFRPPMRHLYALYLHKGRMEDAEAMLTRMRAVEPDFSLRMMRQDPSYPAATIRRTTLISQSDIAAV</sequence>
<evidence type="ECO:0008006" key="3">
    <source>
        <dbReference type="Google" id="ProtNLM"/>
    </source>
</evidence>
<accession>A0AAP2CMD1</accession>
<dbReference type="PANTHER" id="PTHR35807">
    <property type="entry name" value="TRANSCRIPTIONAL REGULATOR REDD-RELATED"/>
    <property type="match status" value="1"/>
</dbReference>
<dbReference type="SUPFAM" id="SSF46894">
    <property type="entry name" value="C-terminal effector domain of the bipartite response regulators"/>
    <property type="match status" value="1"/>
</dbReference>
<dbReference type="InterPro" id="IPR051677">
    <property type="entry name" value="AfsR-DnrI-RedD_regulator"/>
</dbReference>